<evidence type="ECO:0000313" key="2">
    <source>
        <dbReference type="Proteomes" id="UP000295493"/>
    </source>
</evidence>
<proteinExistence type="predicted"/>
<dbReference type="AlphaFoldDB" id="A0A4R6FJZ9"/>
<protein>
    <submittedName>
        <fullName evidence="1">Uncharacterized protein</fullName>
    </submittedName>
</protein>
<evidence type="ECO:0000313" key="1">
    <source>
        <dbReference type="EMBL" id="TDN81792.1"/>
    </source>
</evidence>
<comment type="caution">
    <text evidence="1">The sequence shown here is derived from an EMBL/GenBank/DDBJ whole genome shotgun (WGS) entry which is preliminary data.</text>
</comment>
<organism evidence="1 2">
    <name type="scientific">Stakelama pacifica</name>
    <dbReference type="NCBI Taxonomy" id="517720"/>
    <lineage>
        <taxon>Bacteria</taxon>
        <taxon>Pseudomonadati</taxon>
        <taxon>Pseudomonadota</taxon>
        <taxon>Alphaproteobacteria</taxon>
        <taxon>Sphingomonadales</taxon>
        <taxon>Sphingomonadaceae</taxon>
        <taxon>Stakelama</taxon>
    </lineage>
</organism>
<dbReference type="Proteomes" id="UP000295493">
    <property type="component" value="Unassembled WGS sequence"/>
</dbReference>
<name>A0A4R6FJZ9_9SPHN</name>
<accession>A0A4R6FJZ9</accession>
<dbReference type="EMBL" id="SNWD01000007">
    <property type="protein sequence ID" value="TDN81792.1"/>
    <property type="molecule type" value="Genomic_DNA"/>
</dbReference>
<reference evidence="1 2" key="1">
    <citation type="submission" date="2019-03" db="EMBL/GenBank/DDBJ databases">
        <title>Genomic Encyclopedia of Type Strains, Phase IV (KMG-IV): sequencing the most valuable type-strain genomes for metagenomic binning, comparative biology and taxonomic classification.</title>
        <authorList>
            <person name="Goeker M."/>
        </authorList>
    </citation>
    <scope>NUCLEOTIDE SEQUENCE [LARGE SCALE GENOMIC DNA]</scope>
    <source>
        <strain evidence="1 2">DSM 25059</strain>
    </source>
</reference>
<gene>
    <name evidence="1" type="ORF">EV664_107194</name>
</gene>
<keyword evidence="2" id="KW-1185">Reference proteome</keyword>
<sequence>MREWRGNYHSDAQAEALIAEAGGLSVLWSKGLLSIGIRRRSAPMAGDVGIVRVIGPGRTPVEVGGIFTGSNWAVRLSRGMAFLRAEPVMAWGPVNG</sequence>